<gene>
    <name evidence="2" type="ORF">PoB_000480800</name>
</gene>
<proteinExistence type="predicted"/>
<evidence type="ECO:0000313" key="2">
    <source>
        <dbReference type="EMBL" id="GFN78302.1"/>
    </source>
</evidence>
<dbReference type="EMBL" id="BLXT01000588">
    <property type="protein sequence ID" value="GFN78302.1"/>
    <property type="molecule type" value="Genomic_DNA"/>
</dbReference>
<evidence type="ECO:0000256" key="1">
    <source>
        <dbReference type="SAM" id="MobiDB-lite"/>
    </source>
</evidence>
<organism evidence="2 3">
    <name type="scientific">Plakobranchus ocellatus</name>
    <dbReference type="NCBI Taxonomy" id="259542"/>
    <lineage>
        <taxon>Eukaryota</taxon>
        <taxon>Metazoa</taxon>
        <taxon>Spiralia</taxon>
        <taxon>Lophotrochozoa</taxon>
        <taxon>Mollusca</taxon>
        <taxon>Gastropoda</taxon>
        <taxon>Heterobranchia</taxon>
        <taxon>Euthyneura</taxon>
        <taxon>Panpulmonata</taxon>
        <taxon>Sacoglossa</taxon>
        <taxon>Placobranchoidea</taxon>
        <taxon>Plakobranchidae</taxon>
        <taxon>Plakobranchus</taxon>
    </lineage>
</organism>
<keyword evidence="3" id="KW-1185">Reference proteome</keyword>
<protein>
    <submittedName>
        <fullName evidence="2">Uncharacterized protein</fullName>
    </submittedName>
</protein>
<evidence type="ECO:0000313" key="3">
    <source>
        <dbReference type="Proteomes" id="UP000735302"/>
    </source>
</evidence>
<comment type="caution">
    <text evidence="2">The sequence shown here is derived from an EMBL/GenBank/DDBJ whole genome shotgun (WGS) entry which is preliminary data.</text>
</comment>
<sequence>MESDGEQPGLSEAKRRRKTLLTDKEVIDQLEEFFELNCEKDEDYPDTDLESISDDEWDDNVDVDLDLDRPRPRDLETAQGGRVPHASGDTNFEDEVWNKQFQPNQSIFDDSGCDPRNIPA</sequence>
<feature type="compositionally biased region" description="Basic and acidic residues" evidence="1">
    <location>
        <begin position="66"/>
        <end position="76"/>
    </location>
</feature>
<reference evidence="2 3" key="1">
    <citation type="journal article" date="2021" name="Elife">
        <title>Chloroplast acquisition without the gene transfer in kleptoplastic sea slugs, Plakobranchus ocellatus.</title>
        <authorList>
            <person name="Maeda T."/>
            <person name="Takahashi S."/>
            <person name="Yoshida T."/>
            <person name="Shimamura S."/>
            <person name="Takaki Y."/>
            <person name="Nagai Y."/>
            <person name="Toyoda A."/>
            <person name="Suzuki Y."/>
            <person name="Arimoto A."/>
            <person name="Ishii H."/>
            <person name="Satoh N."/>
            <person name="Nishiyama T."/>
            <person name="Hasebe M."/>
            <person name="Maruyama T."/>
            <person name="Minagawa J."/>
            <person name="Obokata J."/>
            <person name="Shigenobu S."/>
        </authorList>
    </citation>
    <scope>NUCLEOTIDE SEQUENCE [LARGE SCALE GENOMIC DNA]</scope>
</reference>
<name>A0AAV3Y708_9GAST</name>
<dbReference type="Proteomes" id="UP000735302">
    <property type="component" value="Unassembled WGS sequence"/>
</dbReference>
<feature type="compositionally biased region" description="Acidic residues" evidence="1">
    <location>
        <begin position="38"/>
        <end position="65"/>
    </location>
</feature>
<feature type="region of interest" description="Disordered" evidence="1">
    <location>
        <begin position="38"/>
        <end position="92"/>
    </location>
</feature>
<dbReference type="AlphaFoldDB" id="A0AAV3Y708"/>
<accession>A0AAV3Y708</accession>